<dbReference type="EMBL" id="KN838683">
    <property type="protein sequence ID" value="KIJ97803.1"/>
    <property type="molecule type" value="Genomic_DNA"/>
</dbReference>
<sequence>MRTLWKKASVLGIITIWTVVILGSPVVERRATICNGYAELCTRRYSNVTFIGAHDSFAYSNDPLALARDQDVDIPTQLALGVRLLQAQAHLHVMAFIVSNFKIVTHPFSRNWNGVLHFCHTSAFPDTCYVFSSIEILGCILFDGGSVTDYLKKVKTFLDANPNEVLTLLFTNPEGLSVKDVWKPAFDNSSITPSIYVPPTIPLNQSDWPTLGEMIDSGKRVVVFMDSSTDTEAVNFILPEFSMIWETPFSVTNASFSCSVDRIHGPLATEDHTYLINHSLNKNILPSQGVIVSDPYDAQTTNGIPSIMSHVNGCLLLGSNRNPQFILLDFVNEGRGFKAADQLNGLM</sequence>
<gene>
    <name evidence="1" type="ORF">K443DRAFT_9615</name>
</gene>
<dbReference type="GO" id="GO:0008081">
    <property type="term" value="F:phosphoric diester hydrolase activity"/>
    <property type="evidence" value="ECO:0007669"/>
    <property type="project" value="InterPro"/>
</dbReference>
<dbReference type="AlphaFoldDB" id="A0A0C9X8Q8"/>
<dbReference type="Proteomes" id="UP000054477">
    <property type="component" value="Unassembled WGS sequence"/>
</dbReference>
<dbReference type="InterPro" id="IPR017946">
    <property type="entry name" value="PLC-like_Pdiesterase_TIM-brl"/>
</dbReference>
<accession>A0A0C9X8Q8</accession>
<dbReference type="GO" id="GO:0006629">
    <property type="term" value="P:lipid metabolic process"/>
    <property type="evidence" value="ECO:0007669"/>
    <property type="project" value="InterPro"/>
</dbReference>
<dbReference type="OrthoDB" id="7984201at2759"/>
<dbReference type="Gene3D" id="3.20.20.190">
    <property type="entry name" value="Phosphatidylinositol (PI) phosphodiesterase"/>
    <property type="match status" value="1"/>
</dbReference>
<dbReference type="PANTHER" id="PTHR13593:SF140">
    <property type="entry name" value="PLC-LIKE PHOSPHODIESTERASE"/>
    <property type="match status" value="1"/>
</dbReference>
<dbReference type="STRING" id="1095629.A0A0C9X8Q8"/>
<dbReference type="PANTHER" id="PTHR13593">
    <property type="match status" value="1"/>
</dbReference>
<name>A0A0C9X8Q8_9AGAR</name>
<keyword evidence="2" id="KW-1185">Reference proteome</keyword>
<dbReference type="HOGENOM" id="CLU_037358_2_0_1"/>
<dbReference type="InterPro" id="IPR051057">
    <property type="entry name" value="PI-PLC_domain"/>
</dbReference>
<evidence type="ECO:0008006" key="3">
    <source>
        <dbReference type="Google" id="ProtNLM"/>
    </source>
</evidence>
<evidence type="ECO:0000313" key="2">
    <source>
        <dbReference type="Proteomes" id="UP000054477"/>
    </source>
</evidence>
<evidence type="ECO:0000313" key="1">
    <source>
        <dbReference type="EMBL" id="KIJ97803.1"/>
    </source>
</evidence>
<organism evidence="1 2">
    <name type="scientific">Laccaria amethystina LaAM-08-1</name>
    <dbReference type="NCBI Taxonomy" id="1095629"/>
    <lineage>
        <taxon>Eukaryota</taxon>
        <taxon>Fungi</taxon>
        <taxon>Dikarya</taxon>
        <taxon>Basidiomycota</taxon>
        <taxon>Agaricomycotina</taxon>
        <taxon>Agaricomycetes</taxon>
        <taxon>Agaricomycetidae</taxon>
        <taxon>Agaricales</taxon>
        <taxon>Agaricineae</taxon>
        <taxon>Hydnangiaceae</taxon>
        <taxon>Laccaria</taxon>
    </lineage>
</organism>
<dbReference type="SUPFAM" id="SSF51695">
    <property type="entry name" value="PLC-like phosphodiesterases"/>
    <property type="match status" value="1"/>
</dbReference>
<dbReference type="Pfam" id="PF26146">
    <property type="entry name" value="PI-PLC_X"/>
    <property type="match status" value="1"/>
</dbReference>
<reference evidence="1 2" key="1">
    <citation type="submission" date="2014-04" db="EMBL/GenBank/DDBJ databases">
        <authorList>
            <consortium name="DOE Joint Genome Institute"/>
            <person name="Kuo A."/>
            <person name="Kohler A."/>
            <person name="Nagy L.G."/>
            <person name="Floudas D."/>
            <person name="Copeland A."/>
            <person name="Barry K.W."/>
            <person name="Cichocki N."/>
            <person name="Veneault-Fourrey C."/>
            <person name="LaButti K."/>
            <person name="Lindquist E.A."/>
            <person name="Lipzen A."/>
            <person name="Lundell T."/>
            <person name="Morin E."/>
            <person name="Murat C."/>
            <person name="Sun H."/>
            <person name="Tunlid A."/>
            <person name="Henrissat B."/>
            <person name="Grigoriev I.V."/>
            <person name="Hibbett D.S."/>
            <person name="Martin F."/>
            <person name="Nordberg H.P."/>
            <person name="Cantor M.N."/>
            <person name="Hua S.X."/>
        </authorList>
    </citation>
    <scope>NUCLEOTIDE SEQUENCE [LARGE SCALE GENOMIC DNA]</scope>
    <source>
        <strain evidence="1 2">LaAM-08-1</strain>
    </source>
</reference>
<protein>
    <recommendedName>
        <fullName evidence="3">PLC-like phosphodiesterase</fullName>
    </recommendedName>
</protein>
<reference evidence="2" key="2">
    <citation type="submission" date="2015-01" db="EMBL/GenBank/DDBJ databases">
        <title>Evolutionary Origins and Diversification of the Mycorrhizal Mutualists.</title>
        <authorList>
            <consortium name="DOE Joint Genome Institute"/>
            <consortium name="Mycorrhizal Genomics Consortium"/>
            <person name="Kohler A."/>
            <person name="Kuo A."/>
            <person name="Nagy L.G."/>
            <person name="Floudas D."/>
            <person name="Copeland A."/>
            <person name="Barry K.W."/>
            <person name="Cichocki N."/>
            <person name="Veneault-Fourrey C."/>
            <person name="LaButti K."/>
            <person name="Lindquist E.A."/>
            <person name="Lipzen A."/>
            <person name="Lundell T."/>
            <person name="Morin E."/>
            <person name="Murat C."/>
            <person name="Riley R."/>
            <person name="Ohm R."/>
            <person name="Sun H."/>
            <person name="Tunlid A."/>
            <person name="Henrissat B."/>
            <person name="Grigoriev I.V."/>
            <person name="Hibbett D.S."/>
            <person name="Martin F."/>
        </authorList>
    </citation>
    <scope>NUCLEOTIDE SEQUENCE [LARGE SCALE GENOMIC DNA]</scope>
    <source>
        <strain evidence="2">LaAM-08-1</strain>
    </source>
</reference>
<proteinExistence type="predicted"/>